<proteinExistence type="inferred from homology"/>
<dbReference type="SUPFAM" id="SSF100950">
    <property type="entry name" value="NagB/RpiA/CoA transferase-like"/>
    <property type="match status" value="1"/>
</dbReference>
<evidence type="ECO:0000256" key="1">
    <source>
        <dbReference type="ARBA" id="ARBA00010638"/>
    </source>
</evidence>
<dbReference type="GO" id="GO:0035999">
    <property type="term" value="P:tetrahydrofolate interconversion"/>
    <property type="evidence" value="ECO:0007669"/>
    <property type="project" value="TreeGrafter"/>
</dbReference>
<dbReference type="GO" id="GO:0009396">
    <property type="term" value="P:folic acid-containing compound biosynthetic process"/>
    <property type="evidence" value="ECO:0007669"/>
    <property type="project" value="TreeGrafter"/>
</dbReference>
<dbReference type="PANTHER" id="PTHR23407">
    <property type="entry name" value="ATPASE INHIBITOR/5-FORMYLTETRAHYDROFOLATE CYCLO-LIGASE"/>
    <property type="match status" value="1"/>
</dbReference>
<dbReference type="GO" id="GO:0046872">
    <property type="term" value="F:metal ion binding"/>
    <property type="evidence" value="ECO:0007669"/>
    <property type="project" value="UniProtKB-KW"/>
</dbReference>
<dbReference type="InterPro" id="IPR002698">
    <property type="entry name" value="FTHF_cligase"/>
</dbReference>
<dbReference type="EC" id="6.3.3.2" evidence="4"/>
<keyword evidence="5" id="KW-0436">Ligase</keyword>
<evidence type="ECO:0000313" key="5">
    <source>
        <dbReference type="EMBL" id="EAT11407.1"/>
    </source>
</evidence>
<comment type="similarity">
    <text evidence="1 4">Belongs to the 5-formyltetrahydrofolate cyclo-ligase family.</text>
</comment>
<dbReference type="HOGENOM" id="CLU_066245_0_0_6"/>
<dbReference type="InterPro" id="IPR037171">
    <property type="entry name" value="NagB/RpiA_transferase-like"/>
</dbReference>
<gene>
    <name evidence="5" type="ORF">RED65_05807</name>
</gene>
<dbReference type="Gene3D" id="3.40.50.10420">
    <property type="entry name" value="NagB/RpiA/CoA transferase-like"/>
    <property type="match status" value="1"/>
</dbReference>
<comment type="caution">
    <text evidence="5">The sequence shown here is derived from an EMBL/GenBank/DDBJ whole genome shotgun (WGS) entry which is preliminary data.</text>
</comment>
<comment type="cofactor">
    <cofactor evidence="4">
        <name>Mg(2+)</name>
        <dbReference type="ChEBI" id="CHEBI:18420"/>
    </cofactor>
</comment>
<name>Q1MZK4_9GAMM</name>
<keyword evidence="4" id="KW-0479">Metal-binding</keyword>
<dbReference type="GO" id="GO:0005524">
    <property type="term" value="F:ATP binding"/>
    <property type="evidence" value="ECO:0007669"/>
    <property type="project" value="UniProtKB-KW"/>
</dbReference>
<dbReference type="EMBL" id="AAQH01000018">
    <property type="protein sequence ID" value="EAT11407.1"/>
    <property type="molecule type" value="Genomic_DNA"/>
</dbReference>
<sequence>MASKSVFERKARFFAGTTTLDLSVQGLSLTAAQWRALSFTMSIQQDSTQPIDRQLIRQAMRGKRQSLSDQQQLKHAKAIAKHAMSANFFTRAQTIAIYLANDGEANPVVLAEKSLYRGKQCVLPILHPTKKGFLQFADYRLPRKKNKFGIEEPISREFVKAQQLDLVFMPLVAFDQQGGRLGMGGGFYDRSFEFLRHSTLPKPKLIGLAHSFQQVESLPIEEWDVPMHAIVTEKGLIEF</sequence>
<dbReference type="STRING" id="207949.RED65_05807"/>
<reference evidence="5 6" key="1">
    <citation type="submission" date="2006-03" db="EMBL/GenBank/DDBJ databases">
        <authorList>
            <person name="Pinhassi J."/>
            <person name="Pedros-Alio C."/>
            <person name="Ferriera S."/>
            <person name="Johnson J."/>
            <person name="Kravitz S."/>
            <person name="Halpern A."/>
            <person name="Remington K."/>
            <person name="Beeson K."/>
            <person name="Tran B."/>
            <person name="Rogers Y.-H."/>
            <person name="Friedman R."/>
            <person name="Venter J.C."/>
        </authorList>
    </citation>
    <scope>NUCLEOTIDE SEQUENCE [LARGE SCALE GENOMIC DNA]</scope>
    <source>
        <strain evidence="5 6">RED65</strain>
    </source>
</reference>
<keyword evidence="2 4" id="KW-0547">Nucleotide-binding</keyword>
<dbReference type="InterPro" id="IPR024185">
    <property type="entry name" value="FTHF_cligase-like_sf"/>
</dbReference>
<evidence type="ECO:0000313" key="6">
    <source>
        <dbReference type="Proteomes" id="UP000004263"/>
    </source>
</evidence>
<evidence type="ECO:0000256" key="2">
    <source>
        <dbReference type="ARBA" id="ARBA00022741"/>
    </source>
</evidence>
<keyword evidence="4" id="KW-0460">Magnesium</keyword>
<dbReference type="Proteomes" id="UP000004263">
    <property type="component" value="Unassembled WGS sequence"/>
</dbReference>
<dbReference type="GO" id="GO:0030272">
    <property type="term" value="F:5-formyltetrahydrofolate cyclo-ligase activity"/>
    <property type="evidence" value="ECO:0007669"/>
    <property type="project" value="UniProtKB-EC"/>
</dbReference>
<organism evidence="5 6">
    <name type="scientific">Bermanella marisrubri</name>
    <dbReference type="NCBI Taxonomy" id="207949"/>
    <lineage>
        <taxon>Bacteria</taxon>
        <taxon>Pseudomonadati</taxon>
        <taxon>Pseudomonadota</taxon>
        <taxon>Gammaproteobacteria</taxon>
        <taxon>Oceanospirillales</taxon>
        <taxon>Oceanospirillaceae</taxon>
        <taxon>Bermanella</taxon>
    </lineage>
</organism>
<dbReference type="Pfam" id="PF01812">
    <property type="entry name" value="5-FTHF_cyc-lig"/>
    <property type="match status" value="1"/>
</dbReference>
<dbReference type="AlphaFoldDB" id="Q1MZK4"/>
<evidence type="ECO:0000256" key="4">
    <source>
        <dbReference type="RuleBase" id="RU361279"/>
    </source>
</evidence>
<dbReference type="PANTHER" id="PTHR23407:SF1">
    <property type="entry name" value="5-FORMYLTETRAHYDROFOLATE CYCLO-LIGASE"/>
    <property type="match status" value="1"/>
</dbReference>
<keyword evidence="3 4" id="KW-0067">ATP-binding</keyword>
<comment type="catalytic activity">
    <reaction evidence="4">
        <text>(6S)-5-formyl-5,6,7,8-tetrahydrofolate + ATP = (6R)-5,10-methenyltetrahydrofolate + ADP + phosphate</text>
        <dbReference type="Rhea" id="RHEA:10488"/>
        <dbReference type="ChEBI" id="CHEBI:30616"/>
        <dbReference type="ChEBI" id="CHEBI:43474"/>
        <dbReference type="ChEBI" id="CHEBI:57455"/>
        <dbReference type="ChEBI" id="CHEBI:57457"/>
        <dbReference type="ChEBI" id="CHEBI:456216"/>
        <dbReference type="EC" id="6.3.3.2"/>
    </reaction>
</comment>
<protein>
    <recommendedName>
        <fullName evidence="4">5-formyltetrahydrofolate cyclo-ligase</fullName>
        <ecNumber evidence="4">6.3.3.2</ecNumber>
    </recommendedName>
</protein>
<dbReference type="NCBIfam" id="TIGR02727">
    <property type="entry name" value="MTHFS_bact"/>
    <property type="match status" value="1"/>
</dbReference>
<accession>Q1MZK4</accession>
<evidence type="ECO:0000256" key="3">
    <source>
        <dbReference type="ARBA" id="ARBA00022840"/>
    </source>
</evidence>
<keyword evidence="6" id="KW-1185">Reference proteome</keyword>